<keyword evidence="3 6" id="KW-0812">Transmembrane</keyword>
<evidence type="ECO:0000313" key="9">
    <source>
        <dbReference type="Proteomes" id="UP000037540"/>
    </source>
</evidence>
<gene>
    <name evidence="8" type="ORF">ADU74_01685</name>
</gene>
<accession>A0A9Q1V0M2</accession>
<evidence type="ECO:0000256" key="4">
    <source>
        <dbReference type="ARBA" id="ARBA00022989"/>
    </source>
</evidence>
<evidence type="ECO:0000259" key="7">
    <source>
        <dbReference type="Pfam" id="PF02687"/>
    </source>
</evidence>
<comment type="subcellular location">
    <subcellularLocation>
        <location evidence="1 6">Cell membrane</location>
        <topology evidence="1 6">Multi-pass membrane protein</topology>
    </subcellularLocation>
</comment>
<feature type="transmembrane region" description="Helical" evidence="6">
    <location>
        <begin position="605"/>
        <end position="627"/>
    </location>
</feature>
<feature type="transmembrane region" description="Helical" evidence="6">
    <location>
        <begin position="17"/>
        <end position="38"/>
    </location>
</feature>
<keyword evidence="5 6" id="KW-0472">Membrane</keyword>
<feature type="transmembrane region" description="Helical" evidence="6">
    <location>
        <begin position="107"/>
        <end position="129"/>
    </location>
</feature>
<dbReference type="EMBL" id="LGVR01000006">
    <property type="protein sequence ID" value="KOA89999.1"/>
    <property type="molecule type" value="Genomic_DNA"/>
</dbReference>
<dbReference type="AlphaFoldDB" id="A0A9Q1V0M2"/>
<keyword evidence="4 6" id="KW-1133">Transmembrane helix</keyword>
<dbReference type="PANTHER" id="PTHR46795">
    <property type="entry name" value="ABC TRANSPORTER PERMEASE-RELATED-RELATED"/>
    <property type="match status" value="1"/>
</dbReference>
<feature type="domain" description="ABC3 transporter permease C-terminal" evidence="7">
    <location>
        <begin position="63"/>
        <end position="175"/>
    </location>
</feature>
<name>A0A9Q1V0M2_CLOBO</name>
<feature type="transmembrane region" description="Helical" evidence="6">
    <location>
        <begin position="165"/>
        <end position="183"/>
    </location>
</feature>
<feature type="transmembrane region" description="Helical" evidence="6">
    <location>
        <begin position="549"/>
        <end position="571"/>
    </location>
</feature>
<organism evidence="8 9">
    <name type="scientific">Clostridium botulinum</name>
    <dbReference type="NCBI Taxonomy" id="1491"/>
    <lineage>
        <taxon>Bacteria</taxon>
        <taxon>Bacillati</taxon>
        <taxon>Bacillota</taxon>
        <taxon>Clostridia</taxon>
        <taxon>Eubacteriales</taxon>
        <taxon>Clostridiaceae</taxon>
        <taxon>Clostridium</taxon>
    </lineage>
</organism>
<evidence type="ECO:0000256" key="3">
    <source>
        <dbReference type="ARBA" id="ARBA00022692"/>
    </source>
</evidence>
<dbReference type="GO" id="GO:0055085">
    <property type="term" value="P:transmembrane transport"/>
    <property type="evidence" value="ECO:0007669"/>
    <property type="project" value="UniProtKB-UniRule"/>
</dbReference>
<keyword evidence="2 6" id="KW-1003">Cell membrane</keyword>
<keyword evidence="6" id="KW-0813">Transport</keyword>
<feature type="transmembrane region" description="Helical" evidence="6">
    <location>
        <begin position="204"/>
        <end position="224"/>
    </location>
</feature>
<feature type="transmembrane region" description="Helical" evidence="6">
    <location>
        <begin position="59"/>
        <end position="79"/>
    </location>
</feature>
<evidence type="ECO:0000256" key="1">
    <source>
        <dbReference type="ARBA" id="ARBA00004651"/>
    </source>
</evidence>
<proteinExistence type="inferred from homology"/>
<evidence type="ECO:0000256" key="6">
    <source>
        <dbReference type="PIRNR" id="PIRNR018968"/>
    </source>
</evidence>
<dbReference type="InterPro" id="IPR052536">
    <property type="entry name" value="ABC-4_Integral_Memb_Prot"/>
</dbReference>
<reference evidence="8 9" key="1">
    <citation type="submission" date="2015-07" db="EMBL/GenBank/DDBJ databases">
        <title>Draft genome sequences of 17 French Clostridium botulinum group III.</title>
        <authorList>
            <person name="Woudstra C."/>
            <person name="Le Marechal C."/>
            <person name="Souillard R."/>
            <person name="Bayon-Auboyer M.-H."/>
            <person name="Dessouter D."/>
            <person name="Fach P."/>
        </authorList>
    </citation>
    <scope>NUCLEOTIDE SEQUENCE [LARGE SCALE GENOMIC DNA]</scope>
    <source>
        <strain evidence="8 9">12LNRI-CD</strain>
    </source>
</reference>
<comment type="similarity">
    <text evidence="6">Belongs to the ABC-4 integral membrane protein family.</text>
</comment>
<feature type="transmembrane region" description="Helical" evidence="6">
    <location>
        <begin position="289"/>
        <end position="312"/>
    </location>
</feature>
<evidence type="ECO:0000313" key="8">
    <source>
        <dbReference type="EMBL" id="KOA89999.1"/>
    </source>
</evidence>
<dbReference type="RefSeq" id="WP_019278145.1">
    <property type="nucleotide sequence ID" value="NZ_LGVO01000020.1"/>
</dbReference>
<evidence type="ECO:0000256" key="5">
    <source>
        <dbReference type="ARBA" id="ARBA00023136"/>
    </source>
</evidence>
<feature type="transmembrane region" description="Helical" evidence="6">
    <location>
        <begin position="236"/>
        <end position="262"/>
    </location>
</feature>
<dbReference type="Proteomes" id="UP000037540">
    <property type="component" value="Unassembled WGS sequence"/>
</dbReference>
<dbReference type="PIRSF" id="PIRSF018968">
    <property type="entry name" value="ABC_permease_BceB"/>
    <property type="match status" value="1"/>
</dbReference>
<protein>
    <submittedName>
        <fullName evidence="8">ABC transporter</fullName>
    </submittedName>
</protein>
<comment type="caution">
    <text evidence="8">The sequence shown here is derived from an EMBL/GenBank/DDBJ whole genome shotgun (WGS) entry which is preliminary data.</text>
</comment>
<dbReference type="Pfam" id="PF02687">
    <property type="entry name" value="FtsX"/>
    <property type="match status" value="1"/>
</dbReference>
<feature type="transmembrane region" description="Helical" evidence="6">
    <location>
        <begin position="639"/>
        <end position="665"/>
    </location>
</feature>
<sequence>MYFKIAGNNVKRSIKDYTIYFLTLTFAVCIFYSFNSLGQQQAMLQLSRIQAQYIKTLEMGMSFMSIFVSIILGGLIIYANNFLVKKRKKELGIYMTLGMSRYRISKILFFETFLIGLLSLVTGLGLGIIVSQGLSVFTSKLFEISMSSYTFVVSVSAIIKTSVYFSIIFVLVILFNTVVISKYKLIDMINASKKNEKLKLKNPTISIIIFIISLVILGSAYYFINKAGVNPSDNRFVISIILGCVGTFLFFFSLSGFILFMIEKNKSVYLKNLNIFITRQINSKINTNFISITVICLMLFLTISTLATGLSFKHAFEQGLVKVTPFDASARIEVNKDSKVRSIKEAFNIMEIKLDNNTKYTYYNNYRVKFDLAKLLEEYIDSHTQQYFNYGGWKDVDAIKISEYNELRKLKGEKPINLNNDEVLITSNFQPLSETITNLLRDKNQLNLNNKFYRIKNKEIITDSTNNSGMAMNIFTLIVPDEILKDNEINQSFININYIGKDKKSIENKFFKLFSDFRDGKFKNKKYDFFVLGHTKNQLYEESKGVSTVILYIIIYIGIVFLLSSAAILALQQLSEASDSCDRYNSLRRIGVTEKMINKTIFIQTLVYFIMPLALALVHSDVAIGVVNNFVSIHGKPSIAGSTLVTTSIFAVIYGGYFYATYIGYKNTVKSK</sequence>
<dbReference type="InterPro" id="IPR003838">
    <property type="entry name" value="ABC3_permease_C"/>
</dbReference>
<dbReference type="GO" id="GO:0005886">
    <property type="term" value="C:plasma membrane"/>
    <property type="evidence" value="ECO:0007669"/>
    <property type="project" value="UniProtKB-SubCell"/>
</dbReference>
<evidence type="ECO:0000256" key="2">
    <source>
        <dbReference type="ARBA" id="ARBA00022475"/>
    </source>
</evidence>
<dbReference type="InterPro" id="IPR027022">
    <property type="entry name" value="ABC_permease_BceB-typ"/>
</dbReference>
<dbReference type="PANTHER" id="PTHR46795:SF3">
    <property type="entry name" value="ABC TRANSPORTER PERMEASE"/>
    <property type="match status" value="1"/>
</dbReference>